<reference evidence="1" key="1">
    <citation type="submission" date="2022-07" db="EMBL/GenBank/DDBJ databases">
        <title>Phylogenomic reconstructions and comparative analyses of Kickxellomycotina fungi.</title>
        <authorList>
            <person name="Reynolds N.K."/>
            <person name="Stajich J.E."/>
            <person name="Barry K."/>
            <person name="Grigoriev I.V."/>
            <person name="Crous P."/>
            <person name="Smith M.E."/>
        </authorList>
    </citation>
    <scope>NUCLEOTIDE SEQUENCE</scope>
    <source>
        <strain evidence="1">NBRC 105414</strain>
    </source>
</reference>
<proteinExistence type="predicted"/>
<dbReference type="InterPro" id="IPR010021">
    <property type="entry name" value="PGPP1/Gep4"/>
</dbReference>
<dbReference type="Proteomes" id="UP001140217">
    <property type="component" value="Unassembled WGS sequence"/>
</dbReference>
<keyword evidence="2" id="KW-1185">Reference proteome</keyword>
<dbReference type="GO" id="GO:0005737">
    <property type="term" value="C:cytoplasm"/>
    <property type="evidence" value="ECO:0007669"/>
    <property type="project" value="TreeGrafter"/>
</dbReference>
<dbReference type="SUPFAM" id="SSF56784">
    <property type="entry name" value="HAD-like"/>
    <property type="match status" value="1"/>
</dbReference>
<dbReference type="PANTHER" id="PTHR19288">
    <property type="entry name" value="4-NITROPHENYLPHOSPHATASE-RELATED"/>
    <property type="match status" value="1"/>
</dbReference>
<dbReference type="Pfam" id="PF09419">
    <property type="entry name" value="PGP_phosphatase"/>
    <property type="match status" value="1"/>
</dbReference>
<dbReference type="EMBL" id="JANBUL010000047">
    <property type="protein sequence ID" value="KAJ2783439.1"/>
    <property type="molecule type" value="Genomic_DNA"/>
</dbReference>
<dbReference type="InterPro" id="IPR023214">
    <property type="entry name" value="HAD_sf"/>
</dbReference>
<evidence type="ECO:0000313" key="2">
    <source>
        <dbReference type="Proteomes" id="UP001140217"/>
    </source>
</evidence>
<dbReference type="PANTHER" id="PTHR19288:SF25">
    <property type="entry name" value="PHOSPHATIDYLGLYCEROPHOSPHATASE GEP4, MITOCHONDRIAL"/>
    <property type="match status" value="1"/>
</dbReference>
<accession>A0A9W8LL60</accession>
<evidence type="ECO:0000313" key="1">
    <source>
        <dbReference type="EMBL" id="KAJ2783439.1"/>
    </source>
</evidence>
<sequence length="207" mass="22458">MVQSLNMAGIRSAWRLLRQPSLLAPDLAVADVRAIPFERLRRAGIRHIVFDKDNCLTAPYVDAIHPPFAEAWRQCRAAFPRGSILIVSNSAGTPDDAGGRAAVAVERALGVPVLRHAVKKPACAAEVLAALGARHPREVAVVGDRLATDVALANVGGMVAIWTRRIVSEKGDNRAAALLRRLEHAAYDGACEVRDVRALLGARLWWW</sequence>
<dbReference type="GO" id="GO:0008962">
    <property type="term" value="F:phosphatidylglycerophosphatase activity"/>
    <property type="evidence" value="ECO:0007669"/>
    <property type="project" value="InterPro"/>
</dbReference>
<dbReference type="Gene3D" id="3.40.50.1000">
    <property type="entry name" value="HAD superfamily/HAD-like"/>
    <property type="match status" value="1"/>
</dbReference>
<protein>
    <submittedName>
        <fullName evidence="1">Uncharacterized protein</fullName>
    </submittedName>
</protein>
<dbReference type="OrthoDB" id="198652at2759"/>
<dbReference type="NCBIfam" id="TIGR01668">
    <property type="entry name" value="YqeG_hyp_ppase"/>
    <property type="match status" value="1"/>
</dbReference>
<dbReference type="AlphaFoldDB" id="A0A9W8LL60"/>
<dbReference type="InterPro" id="IPR036412">
    <property type="entry name" value="HAD-like_sf"/>
</dbReference>
<gene>
    <name evidence="1" type="ORF">H4R18_001704</name>
</gene>
<comment type="caution">
    <text evidence="1">The sequence shown here is derived from an EMBL/GenBank/DDBJ whole genome shotgun (WGS) entry which is preliminary data.</text>
</comment>
<dbReference type="InterPro" id="IPR027706">
    <property type="entry name" value="PGP_Pase"/>
</dbReference>
<organism evidence="1 2">
    <name type="scientific">Coemansia javaensis</name>
    <dbReference type="NCBI Taxonomy" id="2761396"/>
    <lineage>
        <taxon>Eukaryota</taxon>
        <taxon>Fungi</taxon>
        <taxon>Fungi incertae sedis</taxon>
        <taxon>Zoopagomycota</taxon>
        <taxon>Kickxellomycotina</taxon>
        <taxon>Kickxellomycetes</taxon>
        <taxon>Kickxellales</taxon>
        <taxon>Kickxellaceae</taxon>
        <taxon>Coemansia</taxon>
    </lineage>
</organism>
<name>A0A9W8LL60_9FUNG</name>